<sequence length="680" mass="77371">MEDGDLVKYISSFGDRLDLKSFCRNGTTQKNKMGLFEKLRVKLKKRNNADENENRKTKQARKAEENKTQDAEPADSSAGSSNKRRKATHRKIEIGWLHCEGEQRKQIRGKQGGGTRMVPIGIECGMDEVLQKGKRLFFPDGLSSKGHESEFNFELRDYKQNPVQEDVTVGFIYDTLCMARLRFYVATSPKELKDDSATDGEKSKCGVITIDEDEEDDHQDSHDASQQDDLQCDSEQNKSERVQEEEDGVTITGIRYGTLFECDLVTDIESEVTFGPGCREIETDADDDTEPFDFGFQPQLQLQPLITSDVSSSLHSASSLQQVMDPPPEQLLSTSTVSNDASPAQLPGSTSQASLAKIITIHHGNCLNELIKEFMDPTLLTRPLIMRRILPDNSVEKGIGEGVVRDIYCSFWQEFYDRCTVGTAVKVPFIRHDFSCETWKAIARILLSGLQTCQYLPIKLALPLMEDLFHGSVCSNLLESFLQYVSIQDQDILKKALEDFSSVDPSELMEVLENYECRKMIKAETLPQILKEIAHKELVQKPRYVIDCWKQVMHGKVNIAHDHLLARYQALRPNPRRVQGLLDFQEVMTSKQREVENHLRRCLRELDEDHLGKFLRFTTGNGTCTKIQVVFTKMSDFPRRPIGHTCAFVLEVSDSYDNFPDFRSEFNAVLDSNIWVMDIV</sequence>
<proteinExistence type="predicted"/>
<evidence type="ECO:0000313" key="3">
    <source>
        <dbReference type="Proteomes" id="UP001346869"/>
    </source>
</evidence>
<gene>
    <name evidence="2" type="ORF">PBY51_022276</name>
</gene>
<dbReference type="SUPFAM" id="SSF56204">
    <property type="entry name" value="Hect, E3 ligase catalytic domain"/>
    <property type="match status" value="1"/>
</dbReference>
<feature type="region of interest" description="Disordered" evidence="1">
    <location>
        <begin position="37"/>
        <end position="88"/>
    </location>
</feature>
<feature type="compositionally biased region" description="Basic and acidic residues" evidence="1">
    <location>
        <begin position="47"/>
        <end position="70"/>
    </location>
</feature>
<name>A0AAN7XHA7_ELEMC</name>
<feature type="region of interest" description="Disordered" evidence="1">
    <location>
        <begin position="214"/>
        <end position="247"/>
    </location>
</feature>
<organism evidence="2 3">
    <name type="scientific">Eleginops maclovinus</name>
    <name type="common">Patagonian blennie</name>
    <name type="synonym">Eleginus maclovinus</name>
    <dbReference type="NCBI Taxonomy" id="56733"/>
    <lineage>
        <taxon>Eukaryota</taxon>
        <taxon>Metazoa</taxon>
        <taxon>Chordata</taxon>
        <taxon>Craniata</taxon>
        <taxon>Vertebrata</taxon>
        <taxon>Euteleostomi</taxon>
        <taxon>Actinopterygii</taxon>
        <taxon>Neopterygii</taxon>
        <taxon>Teleostei</taxon>
        <taxon>Neoteleostei</taxon>
        <taxon>Acanthomorphata</taxon>
        <taxon>Eupercaria</taxon>
        <taxon>Perciformes</taxon>
        <taxon>Notothenioidei</taxon>
        <taxon>Eleginopidae</taxon>
        <taxon>Eleginops</taxon>
    </lineage>
</organism>
<accession>A0AAN7XHA7</accession>
<feature type="region of interest" description="Disordered" evidence="1">
    <location>
        <begin position="317"/>
        <end position="348"/>
    </location>
</feature>
<dbReference type="GO" id="GO:0004842">
    <property type="term" value="F:ubiquitin-protein transferase activity"/>
    <property type="evidence" value="ECO:0007669"/>
    <property type="project" value="InterPro"/>
</dbReference>
<feature type="compositionally biased region" description="Polar residues" evidence="1">
    <location>
        <begin position="331"/>
        <end position="348"/>
    </location>
</feature>
<dbReference type="AlphaFoldDB" id="A0AAN7XHA7"/>
<evidence type="ECO:0008006" key="4">
    <source>
        <dbReference type="Google" id="ProtNLM"/>
    </source>
</evidence>
<evidence type="ECO:0000313" key="2">
    <source>
        <dbReference type="EMBL" id="KAK5860820.1"/>
    </source>
</evidence>
<dbReference type="Proteomes" id="UP001346869">
    <property type="component" value="Unassembled WGS sequence"/>
</dbReference>
<comment type="caution">
    <text evidence="2">The sequence shown here is derived from an EMBL/GenBank/DDBJ whole genome shotgun (WGS) entry which is preliminary data.</text>
</comment>
<dbReference type="InterPro" id="IPR035983">
    <property type="entry name" value="Hect_E3_ubiquitin_ligase"/>
</dbReference>
<evidence type="ECO:0000256" key="1">
    <source>
        <dbReference type="SAM" id="MobiDB-lite"/>
    </source>
</evidence>
<protein>
    <recommendedName>
        <fullName evidence="4">HECT domain-containing protein</fullName>
    </recommendedName>
</protein>
<reference evidence="2 3" key="1">
    <citation type="journal article" date="2023" name="Genes (Basel)">
        <title>Chromosome-Level Genome Assembly and Circadian Gene Repertoire of the Patagonia Blennie Eleginops maclovinus-The Closest Ancestral Proxy of Antarctic Cryonotothenioids.</title>
        <authorList>
            <person name="Cheng C.C."/>
            <person name="Rivera-Colon A.G."/>
            <person name="Minhas B.F."/>
            <person name="Wilson L."/>
            <person name="Rayamajhi N."/>
            <person name="Vargas-Chacoff L."/>
            <person name="Catchen J.M."/>
        </authorList>
    </citation>
    <scope>NUCLEOTIDE SEQUENCE [LARGE SCALE GENOMIC DNA]</scope>
    <source>
        <strain evidence="2">JMC-PN-2008</strain>
    </source>
</reference>
<dbReference type="EMBL" id="JAUZQC010000013">
    <property type="protein sequence ID" value="KAK5860820.1"/>
    <property type="molecule type" value="Genomic_DNA"/>
</dbReference>
<reference evidence="2 3" key="2">
    <citation type="journal article" date="2023" name="Mol. Biol. Evol.">
        <title>Genomics of Secondarily Temperate Adaptation in the Only Non-Antarctic Icefish.</title>
        <authorList>
            <person name="Rivera-Colon A.G."/>
            <person name="Rayamajhi N."/>
            <person name="Minhas B.F."/>
            <person name="Madrigal G."/>
            <person name="Bilyk K.T."/>
            <person name="Yoon V."/>
            <person name="Hune M."/>
            <person name="Gregory S."/>
            <person name="Cheng C.H.C."/>
            <person name="Catchen J.M."/>
        </authorList>
    </citation>
    <scope>NUCLEOTIDE SEQUENCE [LARGE SCALE GENOMIC DNA]</scope>
    <source>
        <strain evidence="2">JMC-PN-2008</strain>
    </source>
</reference>
<keyword evidence="3" id="KW-1185">Reference proteome</keyword>